<dbReference type="AlphaFoldDB" id="A0A0R2DVW2"/>
<name>A0A0R2DVW2_9LACO</name>
<accession>A0A0R2DVW2</accession>
<organism evidence="1 2">
    <name type="scientific">Liquorilactobacillus mali KCTC 3596 = DSM 20444</name>
    <dbReference type="NCBI Taxonomy" id="1046596"/>
    <lineage>
        <taxon>Bacteria</taxon>
        <taxon>Bacillati</taxon>
        <taxon>Bacillota</taxon>
        <taxon>Bacilli</taxon>
        <taxon>Lactobacillales</taxon>
        <taxon>Lactobacillaceae</taxon>
        <taxon>Liquorilactobacillus</taxon>
    </lineage>
</organism>
<dbReference type="PATRIC" id="fig|1046596.6.peg.2535"/>
<dbReference type="Proteomes" id="UP000050898">
    <property type="component" value="Unassembled WGS sequence"/>
</dbReference>
<reference evidence="1 2" key="1">
    <citation type="journal article" date="2015" name="Genome Announc.">
        <title>Expanding the biotechnology potential of lactobacilli through comparative genomics of 213 strains and associated genera.</title>
        <authorList>
            <person name="Sun Z."/>
            <person name="Harris H.M."/>
            <person name="McCann A."/>
            <person name="Guo C."/>
            <person name="Argimon S."/>
            <person name="Zhang W."/>
            <person name="Yang X."/>
            <person name="Jeffery I.B."/>
            <person name="Cooney J.C."/>
            <person name="Kagawa T.F."/>
            <person name="Liu W."/>
            <person name="Song Y."/>
            <person name="Salvetti E."/>
            <person name="Wrobel A."/>
            <person name="Rasinkangas P."/>
            <person name="Parkhill J."/>
            <person name="Rea M.C."/>
            <person name="O'Sullivan O."/>
            <person name="Ritari J."/>
            <person name="Douillard F.P."/>
            <person name="Paul Ross R."/>
            <person name="Yang R."/>
            <person name="Briner A.E."/>
            <person name="Felis G.E."/>
            <person name="de Vos W.M."/>
            <person name="Barrangou R."/>
            <person name="Klaenhammer T.R."/>
            <person name="Caufield P.W."/>
            <person name="Cui Y."/>
            <person name="Zhang H."/>
            <person name="O'Toole P.W."/>
        </authorList>
    </citation>
    <scope>NUCLEOTIDE SEQUENCE [LARGE SCALE GENOMIC DNA]</scope>
    <source>
        <strain evidence="1 2">DSM 20444</strain>
    </source>
</reference>
<comment type="caution">
    <text evidence="1">The sequence shown here is derived from an EMBL/GenBank/DDBJ whole genome shotgun (WGS) entry which is preliminary data.</text>
</comment>
<proteinExistence type="predicted"/>
<keyword evidence="2" id="KW-1185">Reference proteome</keyword>
<gene>
    <name evidence="1" type="ORF">FD00_GL002409</name>
</gene>
<dbReference type="EMBL" id="AYYH01000086">
    <property type="protein sequence ID" value="KRN08025.1"/>
    <property type="molecule type" value="Genomic_DNA"/>
</dbReference>
<evidence type="ECO:0000313" key="2">
    <source>
        <dbReference type="Proteomes" id="UP000050898"/>
    </source>
</evidence>
<sequence length="99" mass="11795">MNKLIKKEYVKKQLINKIDKISLVSDKYEYQLTDDADFGHDNYYERYIDIQVVKTGEMLEAINDAYNHIDTEDAKSWDKKLDELAARITERINTFEELE</sequence>
<evidence type="ECO:0000313" key="1">
    <source>
        <dbReference type="EMBL" id="KRN08025.1"/>
    </source>
</evidence>
<protein>
    <submittedName>
        <fullName evidence="1">Uncharacterized protein</fullName>
    </submittedName>
</protein>